<comment type="pathway">
    <text evidence="9">Protein modification; lipoprotein biosynthesis (N-acyl transfer).</text>
</comment>
<keyword evidence="8 9" id="KW-0012">Acyltransferase</keyword>
<evidence type="ECO:0000313" key="12">
    <source>
        <dbReference type="Proteomes" id="UP000192491"/>
    </source>
</evidence>
<evidence type="ECO:0000256" key="6">
    <source>
        <dbReference type="ARBA" id="ARBA00022989"/>
    </source>
</evidence>
<dbReference type="CDD" id="cd07571">
    <property type="entry name" value="ALP_N-acyl_transferase"/>
    <property type="match status" value="1"/>
</dbReference>
<comment type="catalytic activity">
    <reaction evidence="9">
        <text>N-terminal S-1,2-diacyl-sn-glyceryl-L-cysteinyl-[lipoprotein] + a glycerophospholipid = N-acyl-S-1,2-diacyl-sn-glyceryl-L-cysteinyl-[lipoprotein] + a 2-acyl-sn-glycero-3-phospholipid + H(+)</text>
        <dbReference type="Rhea" id="RHEA:48228"/>
        <dbReference type="Rhea" id="RHEA-COMP:14681"/>
        <dbReference type="Rhea" id="RHEA-COMP:14684"/>
        <dbReference type="ChEBI" id="CHEBI:15378"/>
        <dbReference type="ChEBI" id="CHEBI:136912"/>
        <dbReference type="ChEBI" id="CHEBI:140656"/>
        <dbReference type="ChEBI" id="CHEBI:140657"/>
        <dbReference type="ChEBI" id="CHEBI:140660"/>
        <dbReference type="EC" id="2.3.1.269"/>
    </reaction>
</comment>
<dbReference type="InterPro" id="IPR036526">
    <property type="entry name" value="C-N_Hydrolase_sf"/>
</dbReference>
<evidence type="ECO:0000256" key="1">
    <source>
        <dbReference type="ARBA" id="ARBA00004651"/>
    </source>
</evidence>
<dbReference type="UniPathway" id="UPA00666"/>
<protein>
    <recommendedName>
        <fullName evidence="9">Apolipoprotein N-acyltransferase</fullName>
        <shortName evidence="9">ALP N-acyltransferase</shortName>
        <ecNumber evidence="9">2.3.1.269</ecNumber>
    </recommendedName>
</protein>
<evidence type="ECO:0000256" key="8">
    <source>
        <dbReference type="ARBA" id="ARBA00023315"/>
    </source>
</evidence>
<feature type="transmembrane region" description="Helical" evidence="9">
    <location>
        <begin position="91"/>
        <end position="115"/>
    </location>
</feature>
<feature type="transmembrane region" description="Helical" evidence="9">
    <location>
        <begin position="198"/>
        <end position="219"/>
    </location>
</feature>
<feature type="domain" description="CN hydrolase" evidence="10">
    <location>
        <begin position="232"/>
        <end position="483"/>
    </location>
</feature>
<dbReference type="InterPro" id="IPR045378">
    <property type="entry name" value="LNT_N"/>
</dbReference>
<dbReference type="GO" id="GO:0005886">
    <property type="term" value="C:plasma membrane"/>
    <property type="evidence" value="ECO:0007669"/>
    <property type="project" value="UniProtKB-SubCell"/>
</dbReference>
<evidence type="ECO:0000259" key="10">
    <source>
        <dbReference type="PROSITE" id="PS50263"/>
    </source>
</evidence>
<feature type="transmembrane region" description="Helical" evidence="9">
    <location>
        <begin position="493"/>
        <end position="513"/>
    </location>
</feature>
<evidence type="ECO:0000256" key="5">
    <source>
        <dbReference type="ARBA" id="ARBA00022692"/>
    </source>
</evidence>
<dbReference type="GO" id="GO:0042158">
    <property type="term" value="P:lipoprotein biosynthetic process"/>
    <property type="evidence" value="ECO:0007669"/>
    <property type="project" value="UniProtKB-UniRule"/>
</dbReference>
<keyword evidence="3 9" id="KW-1003">Cell membrane</keyword>
<dbReference type="NCBIfam" id="TIGR00546">
    <property type="entry name" value="lnt"/>
    <property type="match status" value="1"/>
</dbReference>
<dbReference type="PANTHER" id="PTHR38686:SF1">
    <property type="entry name" value="APOLIPOPROTEIN N-ACYLTRANSFERASE"/>
    <property type="match status" value="1"/>
</dbReference>
<feature type="transmembrane region" description="Helical" evidence="9">
    <location>
        <begin position="166"/>
        <end position="191"/>
    </location>
</feature>
<proteinExistence type="inferred from homology"/>
<dbReference type="Pfam" id="PF00795">
    <property type="entry name" value="CN_hydrolase"/>
    <property type="match status" value="1"/>
</dbReference>
<dbReference type="GO" id="GO:0016410">
    <property type="term" value="F:N-acyltransferase activity"/>
    <property type="evidence" value="ECO:0007669"/>
    <property type="project" value="UniProtKB-UniRule"/>
</dbReference>
<dbReference type="PROSITE" id="PS50263">
    <property type="entry name" value="CN_HYDROLASE"/>
    <property type="match status" value="1"/>
</dbReference>
<feature type="transmembrane region" description="Helical" evidence="9">
    <location>
        <begin position="127"/>
        <end position="146"/>
    </location>
</feature>
<comment type="caution">
    <text evidence="11">The sequence shown here is derived from an EMBL/GenBank/DDBJ whole genome shotgun (WGS) entry which is preliminary data.</text>
</comment>
<keyword evidence="11" id="KW-0449">Lipoprotein</keyword>
<gene>
    <name evidence="9" type="primary">lnt</name>
    <name evidence="11" type="ORF">BWK73_11765</name>
</gene>
<dbReference type="PANTHER" id="PTHR38686">
    <property type="entry name" value="APOLIPOPROTEIN N-ACYLTRANSFERASE"/>
    <property type="match status" value="1"/>
</dbReference>
<feature type="transmembrane region" description="Helical" evidence="9">
    <location>
        <begin position="63"/>
        <end position="85"/>
    </location>
</feature>
<feature type="transmembrane region" description="Helical" evidence="9">
    <location>
        <begin position="35"/>
        <end position="51"/>
    </location>
</feature>
<dbReference type="InterPro" id="IPR003010">
    <property type="entry name" value="C-N_Hydrolase"/>
</dbReference>
<evidence type="ECO:0000256" key="7">
    <source>
        <dbReference type="ARBA" id="ARBA00023136"/>
    </source>
</evidence>
<keyword evidence="7 9" id="KW-0472">Membrane</keyword>
<comment type="similarity">
    <text evidence="2 9">Belongs to the CN hydrolase family. Apolipoprotein N-acyltransferase subfamily.</text>
</comment>
<keyword evidence="5 9" id="KW-0812">Transmembrane</keyword>
<organism evidence="11 12">
    <name type="scientific">Thiothrix lacustris</name>
    <dbReference type="NCBI Taxonomy" id="525917"/>
    <lineage>
        <taxon>Bacteria</taxon>
        <taxon>Pseudomonadati</taxon>
        <taxon>Pseudomonadota</taxon>
        <taxon>Gammaproteobacteria</taxon>
        <taxon>Thiotrichales</taxon>
        <taxon>Thiotrichaceae</taxon>
        <taxon>Thiothrix</taxon>
    </lineage>
</organism>
<dbReference type="Pfam" id="PF20154">
    <property type="entry name" value="LNT_N"/>
    <property type="match status" value="1"/>
</dbReference>
<dbReference type="SUPFAM" id="SSF56317">
    <property type="entry name" value="Carbon-nitrogen hydrolase"/>
    <property type="match status" value="1"/>
</dbReference>
<dbReference type="AlphaFoldDB" id="A0A1Y1QTX7"/>
<accession>A0A1Y1QTX7</accession>
<dbReference type="EMBL" id="MTEJ01000045">
    <property type="protein sequence ID" value="OQX13546.1"/>
    <property type="molecule type" value="Genomic_DNA"/>
</dbReference>
<sequence>MLSFRNPNDSLSLADYLLALLAGASLALSFAPLEWRVFAFFAPAVLFWLNLKPMPTKQRLRLAWTFGVGMFAGGAHWIYVSIHFFGGANSFIAASMVAIFVVIMALFLLIFGWLAGYTTRLPQAVRLLVTFPAIWVLNEWFRGWFLTGFPWLQLGNSQIDTWLAHYAPIMGVLGVSWLVALGAGLLVLLVIGTSRERLVAGVLAVVTAVGGLGLGQVRWTEPAGEPLFVSMLQGNVDQLTKWSREFRNDNIQAYLDLMDGDKYPNVEASHLVIWPETALADFFPQSMDVMLPLQDWAREAKADVLVGGFHVNRETEAVYNAVMAVGGERDVEVSTNTGEHVYAKQHLVPFSEYIPLLKYLRFLEQIIRLPYDNVTAWEGTNTLMVAGQPMRLSVCYEDAYAEEMIEGLPEATMLVNVSNDGWFTGSIEPAQHAEIARMRALETGRYLLRATNNGVSAIIDHKGKVTVTAEPRIATVISGYATPMQGATPYVRVGNWLIIPLMFILLGVPLLLLRGKFYA</sequence>
<reference evidence="11 12" key="1">
    <citation type="submission" date="2017-01" db="EMBL/GenBank/DDBJ databases">
        <title>Novel large sulfur bacteria in the metagenomes of groundwater-fed chemosynthetic microbial mats in the Lake Huron basin.</title>
        <authorList>
            <person name="Sharrar A.M."/>
            <person name="Flood B.E."/>
            <person name="Bailey J.V."/>
            <person name="Jones D.S."/>
            <person name="Biddanda B."/>
            <person name="Ruberg S.A."/>
            <person name="Marcus D.N."/>
            <person name="Dick G.J."/>
        </authorList>
    </citation>
    <scope>NUCLEOTIDE SEQUENCE [LARGE SCALE GENOMIC DNA]</scope>
    <source>
        <strain evidence="11">A8</strain>
    </source>
</reference>
<comment type="subcellular location">
    <subcellularLocation>
        <location evidence="1 9">Cell membrane</location>
        <topology evidence="1 9">Multi-pass membrane protein</topology>
    </subcellularLocation>
</comment>
<evidence type="ECO:0000256" key="9">
    <source>
        <dbReference type="HAMAP-Rule" id="MF_01148"/>
    </source>
</evidence>
<name>A0A1Y1QTX7_9GAMM</name>
<evidence type="ECO:0000256" key="4">
    <source>
        <dbReference type="ARBA" id="ARBA00022679"/>
    </source>
</evidence>
<dbReference type="InterPro" id="IPR004563">
    <property type="entry name" value="Apolipo_AcylTrfase"/>
</dbReference>
<keyword evidence="4 9" id="KW-0808">Transferase</keyword>
<comment type="function">
    <text evidence="9">Catalyzes the phospholipid dependent N-acylation of the N-terminal cysteine of apolipoprotein, the last step in lipoprotein maturation.</text>
</comment>
<evidence type="ECO:0000256" key="2">
    <source>
        <dbReference type="ARBA" id="ARBA00010065"/>
    </source>
</evidence>
<dbReference type="Gene3D" id="3.60.110.10">
    <property type="entry name" value="Carbon-nitrogen hydrolase"/>
    <property type="match status" value="1"/>
</dbReference>
<evidence type="ECO:0000313" key="11">
    <source>
        <dbReference type="EMBL" id="OQX13546.1"/>
    </source>
</evidence>
<dbReference type="STRING" id="1123401.GCA_000621325_00927"/>
<evidence type="ECO:0000256" key="3">
    <source>
        <dbReference type="ARBA" id="ARBA00022475"/>
    </source>
</evidence>
<dbReference type="Proteomes" id="UP000192491">
    <property type="component" value="Unassembled WGS sequence"/>
</dbReference>
<dbReference type="HAMAP" id="MF_01148">
    <property type="entry name" value="Lnt"/>
    <property type="match status" value="1"/>
</dbReference>
<dbReference type="EC" id="2.3.1.269" evidence="9"/>
<keyword evidence="6 9" id="KW-1133">Transmembrane helix</keyword>